<dbReference type="RefSeq" id="WP_301624233.1">
    <property type="nucleotide sequence ID" value="NZ_BORS01000001.1"/>
</dbReference>
<dbReference type="Pfam" id="PF02743">
    <property type="entry name" value="dCache_1"/>
    <property type="match status" value="1"/>
</dbReference>
<gene>
    <name evidence="12" type="ORF">J41TS4_02180</name>
</gene>
<evidence type="ECO:0000259" key="11">
    <source>
        <dbReference type="PROSITE" id="PS50111"/>
    </source>
</evidence>
<evidence type="ECO:0000256" key="1">
    <source>
        <dbReference type="ARBA" id="ARBA00004651"/>
    </source>
</evidence>
<dbReference type="GO" id="GO:0006935">
    <property type="term" value="P:chemotaxis"/>
    <property type="evidence" value="ECO:0007669"/>
    <property type="project" value="UniProtKB-KW"/>
</dbReference>
<evidence type="ECO:0000313" key="13">
    <source>
        <dbReference type="Proteomes" id="UP000678895"/>
    </source>
</evidence>
<dbReference type="CDD" id="cd12912">
    <property type="entry name" value="PDC2_MCP_like"/>
    <property type="match status" value="1"/>
</dbReference>
<evidence type="ECO:0000256" key="9">
    <source>
        <dbReference type="SAM" id="Coils"/>
    </source>
</evidence>
<dbReference type="AlphaFoldDB" id="A0A919Y1Q6"/>
<evidence type="ECO:0000256" key="6">
    <source>
        <dbReference type="ARBA" id="ARBA00023136"/>
    </source>
</evidence>
<accession>A0A919Y1Q6</accession>
<keyword evidence="4 10" id="KW-0812">Transmembrane</keyword>
<dbReference type="Gene3D" id="1.10.287.950">
    <property type="entry name" value="Methyl-accepting chemotaxis protein"/>
    <property type="match status" value="1"/>
</dbReference>
<dbReference type="Pfam" id="PF00015">
    <property type="entry name" value="MCPsignal"/>
    <property type="match status" value="1"/>
</dbReference>
<evidence type="ECO:0000256" key="5">
    <source>
        <dbReference type="ARBA" id="ARBA00022989"/>
    </source>
</evidence>
<evidence type="ECO:0000256" key="4">
    <source>
        <dbReference type="ARBA" id="ARBA00022692"/>
    </source>
</evidence>
<dbReference type="PANTHER" id="PTHR32089:SF112">
    <property type="entry name" value="LYSOZYME-LIKE PROTEIN-RELATED"/>
    <property type="match status" value="1"/>
</dbReference>
<reference evidence="12" key="1">
    <citation type="submission" date="2021-03" db="EMBL/GenBank/DDBJ databases">
        <title>Antimicrobial resistance genes in bacteria isolated from Japanese honey, and their potential for conferring macrolide and lincosamide resistance in the American foulbrood pathogen Paenibacillus larvae.</title>
        <authorList>
            <person name="Okamoto M."/>
            <person name="Kumagai M."/>
            <person name="Kanamori H."/>
            <person name="Takamatsu D."/>
        </authorList>
    </citation>
    <scope>NUCLEOTIDE SEQUENCE</scope>
    <source>
        <strain evidence="12">J41TS4</strain>
    </source>
</reference>
<dbReference type="Proteomes" id="UP000678895">
    <property type="component" value="Unassembled WGS sequence"/>
</dbReference>
<organism evidence="12 13">
    <name type="scientific">Paenibacillus apis</name>
    <dbReference type="NCBI Taxonomy" id="1792174"/>
    <lineage>
        <taxon>Bacteria</taxon>
        <taxon>Bacillati</taxon>
        <taxon>Bacillota</taxon>
        <taxon>Bacilli</taxon>
        <taxon>Bacillales</taxon>
        <taxon>Paenibacillaceae</taxon>
        <taxon>Paenibacillus</taxon>
    </lineage>
</organism>
<dbReference type="SUPFAM" id="SSF58104">
    <property type="entry name" value="Methyl-accepting chemotaxis protein (MCP) signaling domain"/>
    <property type="match status" value="1"/>
</dbReference>
<protein>
    <submittedName>
        <fullName evidence="12">Chemotaxis protein</fullName>
    </submittedName>
</protein>
<proteinExistence type="predicted"/>
<keyword evidence="6 10" id="KW-0472">Membrane</keyword>
<keyword evidence="3" id="KW-0145">Chemotaxis</keyword>
<keyword evidence="5 10" id="KW-1133">Transmembrane helix</keyword>
<dbReference type="CDD" id="cd12914">
    <property type="entry name" value="PDC1_DGC_like"/>
    <property type="match status" value="1"/>
</dbReference>
<dbReference type="GO" id="GO:0005886">
    <property type="term" value="C:plasma membrane"/>
    <property type="evidence" value="ECO:0007669"/>
    <property type="project" value="UniProtKB-SubCell"/>
</dbReference>
<dbReference type="SMART" id="SM00283">
    <property type="entry name" value="MA"/>
    <property type="match status" value="1"/>
</dbReference>
<feature type="transmembrane region" description="Helical" evidence="10">
    <location>
        <begin position="294"/>
        <end position="314"/>
    </location>
</feature>
<evidence type="ECO:0000256" key="3">
    <source>
        <dbReference type="ARBA" id="ARBA00022500"/>
    </source>
</evidence>
<sequence length="677" mass="73219">MKIQAKLTIVIIAVTMFSTLLMVFFTRNKSTDEINQLSQTAMRQMAEGKIETIRALISKESNFLKMVADYRDITQLLQSSGGTGASENQELLNNLNTKLQEWVEEAGNLEHIFVGNMNGIGIADSDVALIGTDFSERSYFKKVVETQQSVISETLQSKSTGAFVVAFVEPVKVDGQMIGFVASAVRSDSMVHYLANSTVLSAESSYAYLADETGTLIFHPDPARIGTVTQVEKIVEVVSKLAAGEQVAPSHYDYILDGVEKSAYYTTIPETGWTLVLTGDEQDIVAPVNRMIQFIWIIGAISLVVTIIAAGLIARGISIPIIRLTSLIDKTADLDLKRLDGYDRLAKGKDEISLMAAATLKTRDVLRETVGGLSEISSKVVNNTVALEQLSTDVRENAHDNAATTEQLSAGMQETAAASEEMTAAIQEINSNVSSIADQVRKGVEVSGQITERAQHLRKDAMESSERTEQMYGEVRHKMEHAIQQSAAIQEIDQLAATILAITGQTNLLALNAAIEAARAGEAGKGFSVVAGEIRKLAEQSSHTASGIKDIVENVTSSVSEMKTQSEAMLAFINDSVLNDFRKLGDVSVQYSQDADTIDELMSEFDTSASQLHSTVSGISTAVNEVAATMNEGAAGVQDIAEKNSDIVEKTLIEAAKAKETLNSAREMEQLMSKFTL</sequence>
<evidence type="ECO:0000256" key="2">
    <source>
        <dbReference type="ARBA" id="ARBA00022475"/>
    </source>
</evidence>
<evidence type="ECO:0000256" key="8">
    <source>
        <dbReference type="PROSITE-ProRule" id="PRU00284"/>
    </source>
</evidence>
<dbReference type="InterPro" id="IPR033479">
    <property type="entry name" value="dCache_1"/>
</dbReference>
<dbReference type="InterPro" id="IPR029151">
    <property type="entry name" value="Sensor-like_sf"/>
</dbReference>
<name>A0A919Y1Q6_9BACL</name>
<feature type="domain" description="Methyl-accepting transducer" evidence="11">
    <location>
        <begin position="390"/>
        <end position="641"/>
    </location>
</feature>
<dbReference type="PANTHER" id="PTHR32089">
    <property type="entry name" value="METHYL-ACCEPTING CHEMOTAXIS PROTEIN MCPB"/>
    <property type="match status" value="1"/>
</dbReference>
<comment type="caution">
    <text evidence="12">The sequence shown here is derived from an EMBL/GenBank/DDBJ whole genome shotgun (WGS) entry which is preliminary data.</text>
</comment>
<dbReference type="PROSITE" id="PS50111">
    <property type="entry name" value="CHEMOTAXIS_TRANSDUC_2"/>
    <property type="match status" value="1"/>
</dbReference>
<evidence type="ECO:0000256" key="10">
    <source>
        <dbReference type="SAM" id="Phobius"/>
    </source>
</evidence>
<dbReference type="Gene3D" id="3.30.450.20">
    <property type="entry name" value="PAS domain"/>
    <property type="match status" value="1"/>
</dbReference>
<comment type="subcellular location">
    <subcellularLocation>
        <location evidence="1">Cell membrane</location>
        <topology evidence="1">Multi-pass membrane protein</topology>
    </subcellularLocation>
</comment>
<dbReference type="InterPro" id="IPR004089">
    <property type="entry name" value="MCPsignal_dom"/>
</dbReference>
<keyword evidence="2" id="KW-1003">Cell membrane</keyword>
<keyword evidence="13" id="KW-1185">Reference proteome</keyword>
<keyword evidence="7 8" id="KW-0807">Transducer</keyword>
<evidence type="ECO:0000313" key="12">
    <source>
        <dbReference type="EMBL" id="GIO40460.1"/>
    </source>
</evidence>
<feature type="transmembrane region" description="Helical" evidence="10">
    <location>
        <begin position="7"/>
        <end position="25"/>
    </location>
</feature>
<feature type="coiled-coil region" evidence="9">
    <location>
        <begin position="85"/>
        <end position="112"/>
    </location>
</feature>
<dbReference type="GO" id="GO:0007165">
    <property type="term" value="P:signal transduction"/>
    <property type="evidence" value="ECO:0007669"/>
    <property type="project" value="UniProtKB-KW"/>
</dbReference>
<evidence type="ECO:0000256" key="7">
    <source>
        <dbReference type="ARBA" id="ARBA00023224"/>
    </source>
</evidence>
<dbReference type="EMBL" id="BORS01000001">
    <property type="protein sequence ID" value="GIO40460.1"/>
    <property type="molecule type" value="Genomic_DNA"/>
</dbReference>
<dbReference type="SUPFAM" id="SSF103190">
    <property type="entry name" value="Sensory domain-like"/>
    <property type="match status" value="1"/>
</dbReference>
<keyword evidence="9" id="KW-0175">Coiled coil</keyword>